<dbReference type="CDD" id="cd00834">
    <property type="entry name" value="KAS_I_II"/>
    <property type="match status" value="1"/>
</dbReference>
<comment type="similarity">
    <text evidence="1 3">Belongs to the thiolase-like superfamily. Beta-ketoacyl-ACP synthases family.</text>
</comment>
<dbReference type="SUPFAM" id="SSF53901">
    <property type="entry name" value="Thiolase-like"/>
    <property type="match status" value="2"/>
</dbReference>
<feature type="domain" description="Ketosynthase family 3 (KS3)" evidence="4">
    <location>
        <begin position="10"/>
        <end position="383"/>
    </location>
</feature>
<dbReference type="PROSITE" id="PS52004">
    <property type="entry name" value="KS3_2"/>
    <property type="match status" value="1"/>
</dbReference>
<reference evidence="5 6" key="2">
    <citation type="submission" date="2018-06" db="EMBL/GenBank/DDBJ databases">
        <title>Metagenomic assembly of (sub)arctic Cyanobacteria and their associated microbiome from non-axenic cultures.</title>
        <authorList>
            <person name="Baurain D."/>
        </authorList>
    </citation>
    <scope>NUCLEOTIDE SEQUENCE [LARGE SCALE GENOMIC DNA]</scope>
    <source>
        <strain evidence="5">ULC066bin1</strain>
    </source>
</reference>
<dbReference type="Proteomes" id="UP000249467">
    <property type="component" value="Unassembled WGS sequence"/>
</dbReference>
<evidence type="ECO:0000259" key="4">
    <source>
        <dbReference type="PROSITE" id="PS52004"/>
    </source>
</evidence>
<evidence type="ECO:0000313" key="5">
    <source>
        <dbReference type="EMBL" id="PZO40661.1"/>
    </source>
</evidence>
<dbReference type="InterPro" id="IPR000794">
    <property type="entry name" value="Beta-ketoacyl_synthase"/>
</dbReference>
<dbReference type="Gene3D" id="3.40.47.10">
    <property type="match status" value="1"/>
</dbReference>
<dbReference type="SMART" id="SM00825">
    <property type="entry name" value="PKS_KS"/>
    <property type="match status" value="1"/>
</dbReference>
<dbReference type="GO" id="GO:0004315">
    <property type="term" value="F:3-oxoacyl-[acyl-carrier-protein] synthase activity"/>
    <property type="evidence" value="ECO:0007669"/>
    <property type="project" value="TreeGrafter"/>
</dbReference>
<evidence type="ECO:0000256" key="1">
    <source>
        <dbReference type="ARBA" id="ARBA00008467"/>
    </source>
</evidence>
<dbReference type="EMBL" id="QBML01000014">
    <property type="protein sequence ID" value="PZO40661.1"/>
    <property type="molecule type" value="Genomic_DNA"/>
</dbReference>
<dbReference type="InterPro" id="IPR014031">
    <property type="entry name" value="Ketoacyl_synth_C"/>
</dbReference>
<dbReference type="InterPro" id="IPR016039">
    <property type="entry name" value="Thiolase-like"/>
</dbReference>
<dbReference type="Pfam" id="PF00109">
    <property type="entry name" value="ketoacyl-synt"/>
    <property type="match status" value="2"/>
</dbReference>
<evidence type="ECO:0000313" key="6">
    <source>
        <dbReference type="Proteomes" id="UP000249467"/>
    </source>
</evidence>
<dbReference type="InterPro" id="IPR014030">
    <property type="entry name" value="Ketoacyl_synth_N"/>
</dbReference>
<keyword evidence="2 3" id="KW-0808">Transferase</keyword>
<dbReference type="PANTHER" id="PTHR11712:SF347">
    <property type="entry name" value="BETA KETOACYL-ACYL CARRIER PROTEIN SYNTHASE"/>
    <property type="match status" value="1"/>
</dbReference>
<reference evidence="5 6" key="1">
    <citation type="submission" date="2018-04" db="EMBL/GenBank/DDBJ databases">
        <authorList>
            <person name="Go L.Y."/>
            <person name="Mitchell J.A."/>
        </authorList>
    </citation>
    <scope>NUCLEOTIDE SEQUENCE [LARGE SCALE GENOMIC DNA]</scope>
    <source>
        <strain evidence="5">ULC066bin1</strain>
    </source>
</reference>
<evidence type="ECO:0000256" key="3">
    <source>
        <dbReference type="RuleBase" id="RU003694"/>
    </source>
</evidence>
<sequence>MRFWDREVNQTAIVVTGIGMVTAIASDRDNTWQQLLKGKSGIKVDPRLNIPVAHIDIVESWQSRAQCFLEKVVLEAIANADLELPLPNCAAVIGSSRSNQRELELLLDHPDRGLIQDYWWHCQSANLSAQIAHLLQTQSPVLAPMAACATGNWAIAQACELIRSGQCDLAIAAATDAAITPLTIAGFQKIGVLAKTGVYPLSQEREGFALGEGSAALVLESLESARRRNCHIYGRVLGWGITNDAYHATSPDPNNRMAAIAIEDCLERSQIAAADIGYINVHGTATQLNDIREAQLIQQFFPNSAVSATKGATGHTLGAAGMIEAAFCLLALRDRLLPPCVGMQTPAFDIRTILAAEPAPELKYTLNFSFGFGGQNAIVAFGQEL</sequence>
<evidence type="ECO:0000256" key="2">
    <source>
        <dbReference type="ARBA" id="ARBA00022679"/>
    </source>
</evidence>
<protein>
    <submittedName>
        <fullName evidence="5">Beta-ketoacyl-ACP reductase</fullName>
    </submittedName>
</protein>
<dbReference type="AlphaFoldDB" id="A0A2W4XZF6"/>
<gene>
    <name evidence="5" type="ORF">DCF19_12330</name>
</gene>
<dbReference type="InterPro" id="IPR020841">
    <property type="entry name" value="PKS_Beta-ketoAc_synthase_dom"/>
</dbReference>
<name>A0A2W4XZF6_9CYAN</name>
<organism evidence="5 6">
    <name type="scientific">Pseudanabaena frigida</name>
    <dbReference type="NCBI Taxonomy" id="945775"/>
    <lineage>
        <taxon>Bacteria</taxon>
        <taxon>Bacillati</taxon>
        <taxon>Cyanobacteriota</taxon>
        <taxon>Cyanophyceae</taxon>
        <taxon>Pseudanabaenales</taxon>
        <taxon>Pseudanabaenaceae</taxon>
        <taxon>Pseudanabaena</taxon>
    </lineage>
</organism>
<dbReference type="Pfam" id="PF02801">
    <property type="entry name" value="Ketoacyl-synt_C"/>
    <property type="match status" value="1"/>
</dbReference>
<dbReference type="PANTHER" id="PTHR11712">
    <property type="entry name" value="POLYKETIDE SYNTHASE-RELATED"/>
    <property type="match status" value="1"/>
</dbReference>
<accession>A0A2W4XZF6</accession>
<dbReference type="GO" id="GO:0006633">
    <property type="term" value="P:fatty acid biosynthetic process"/>
    <property type="evidence" value="ECO:0007669"/>
    <property type="project" value="TreeGrafter"/>
</dbReference>
<comment type="caution">
    <text evidence="5">The sequence shown here is derived from an EMBL/GenBank/DDBJ whole genome shotgun (WGS) entry which is preliminary data.</text>
</comment>
<proteinExistence type="inferred from homology"/>